<dbReference type="SUPFAM" id="SSF50800">
    <property type="entry name" value="PK beta-barrel domain-like"/>
    <property type="match status" value="1"/>
</dbReference>
<evidence type="ECO:0000313" key="3">
    <source>
        <dbReference type="Proteomes" id="UP000078476"/>
    </source>
</evidence>
<proteinExistence type="predicted"/>
<dbReference type="InterPro" id="IPR005302">
    <property type="entry name" value="MoCF_Sase_C"/>
</dbReference>
<reference evidence="2 3" key="1">
    <citation type="submission" date="2016-03" db="EMBL/GenBank/DDBJ databases">
        <authorList>
            <person name="Ploux O."/>
        </authorList>
    </citation>
    <scope>NUCLEOTIDE SEQUENCE [LARGE SCALE GENOMIC DNA]</scope>
    <source>
        <strain evidence="2 3">R-45370</strain>
    </source>
</reference>
<name>A0A177NF31_9GAMM</name>
<dbReference type="OrthoDB" id="1550913at2"/>
<dbReference type="STRING" id="980561.A1359_07250"/>
<feature type="domain" description="MOSC" evidence="1">
    <location>
        <begin position="25"/>
        <end position="161"/>
    </location>
</feature>
<comment type="caution">
    <text evidence="2">The sequence shown here is derived from an EMBL/GenBank/DDBJ whole genome shotgun (WGS) entry which is preliminary data.</text>
</comment>
<accession>A0A177NF31</accession>
<dbReference type="PROSITE" id="PS51340">
    <property type="entry name" value="MOSC"/>
    <property type="match status" value="1"/>
</dbReference>
<dbReference type="GO" id="GO:0003824">
    <property type="term" value="F:catalytic activity"/>
    <property type="evidence" value="ECO:0007669"/>
    <property type="project" value="InterPro"/>
</dbReference>
<dbReference type="Gene3D" id="2.40.33.20">
    <property type="entry name" value="PK beta-barrel domain-like"/>
    <property type="match status" value="1"/>
</dbReference>
<dbReference type="InterPro" id="IPR011037">
    <property type="entry name" value="Pyrv_Knase-like_insert_dom_sf"/>
</dbReference>
<dbReference type="GO" id="GO:0030151">
    <property type="term" value="F:molybdenum ion binding"/>
    <property type="evidence" value="ECO:0007669"/>
    <property type="project" value="InterPro"/>
</dbReference>
<gene>
    <name evidence="2" type="ORF">A1359_07250</name>
</gene>
<protein>
    <submittedName>
        <fullName evidence="2">Sulfurase</fullName>
    </submittedName>
</protein>
<evidence type="ECO:0000313" key="2">
    <source>
        <dbReference type="EMBL" id="OAI16442.1"/>
    </source>
</evidence>
<dbReference type="Proteomes" id="UP000078476">
    <property type="component" value="Unassembled WGS sequence"/>
</dbReference>
<dbReference type="EMBL" id="LUUI01000095">
    <property type="protein sequence ID" value="OAI16442.1"/>
    <property type="molecule type" value="Genomic_DNA"/>
</dbReference>
<dbReference type="GO" id="GO:0030170">
    <property type="term" value="F:pyridoxal phosphate binding"/>
    <property type="evidence" value="ECO:0007669"/>
    <property type="project" value="InterPro"/>
</dbReference>
<evidence type="ECO:0000259" key="1">
    <source>
        <dbReference type="PROSITE" id="PS51340"/>
    </source>
</evidence>
<dbReference type="InterPro" id="IPR052353">
    <property type="entry name" value="Benzoxazolinone_Detox_Enz"/>
</dbReference>
<sequence>MFSSHSHATKGSIVQLNISAGGVPKSSITEGIVEPSGLQGDRQRNLKYHGGPDRALCLWSLEIIQALQKEGHPIQPGDAGENITLSGLPWNRISPGCQMGLGDGVLLLVTDYAPPCRTIARYFKLRRYGRISQKQNPGTSRLYARVLIPGVLRVGDLVTLHNMTDFGAAGEG</sequence>
<dbReference type="RefSeq" id="WP_066980890.1">
    <property type="nucleotide sequence ID" value="NZ_LUUI01000095.1"/>
</dbReference>
<keyword evidence="3" id="KW-1185">Reference proteome</keyword>
<organism evidence="2 3">
    <name type="scientific">Methylomonas lenta</name>
    <dbReference type="NCBI Taxonomy" id="980561"/>
    <lineage>
        <taxon>Bacteria</taxon>
        <taxon>Pseudomonadati</taxon>
        <taxon>Pseudomonadota</taxon>
        <taxon>Gammaproteobacteria</taxon>
        <taxon>Methylococcales</taxon>
        <taxon>Methylococcaceae</taxon>
        <taxon>Methylomonas</taxon>
    </lineage>
</organism>
<dbReference type="PANTHER" id="PTHR30212">
    <property type="entry name" value="PROTEIN YIIM"/>
    <property type="match status" value="1"/>
</dbReference>
<dbReference type="AlphaFoldDB" id="A0A177NF31"/>
<dbReference type="Pfam" id="PF03473">
    <property type="entry name" value="MOSC"/>
    <property type="match status" value="1"/>
</dbReference>
<dbReference type="PANTHER" id="PTHR30212:SF2">
    <property type="entry name" value="PROTEIN YIIM"/>
    <property type="match status" value="1"/>
</dbReference>